<dbReference type="PANTHER" id="PTHR43220">
    <property type="match status" value="1"/>
</dbReference>
<comment type="similarity">
    <text evidence="5">Belongs to the TMEM41 family.</text>
</comment>
<comment type="caution">
    <text evidence="8">The sequence shown here is derived from an EMBL/GenBank/DDBJ whole genome shotgun (WGS) entry which is preliminary data.</text>
</comment>
<evidence type="ECO:0000256" key="4">
    <source>
        <dbReference type="ARBA" id="ARBA00023136"/>
    </source>
</evidence>
<keyword evidence="2 6" id="KW-0812">Transmembrane</keyword>
<sequence length="147" mass="16954">MCYYMFYIAGRDILERYIPNHLASFRYQIESNRSSLFLYLLTIRLFPLSPYWLINIISPFVGVPVWIFFVTCMLGILPYTFVTVEAGQMLSEVESISDILDSRFMGKLFLISAVPIFVSIVTRKRNKSGSVEEKHEQVGFLSSGELD</sequence>
<evidence type="ECO:0000256" key="1">
    <source>
        <dbReference type="ARBA" id="ARBA00004141"/>
    </source>
</evidence>
<name>A0A1Y1Z7Q0_9FUNG</name>
<evidence type="ECO:0000313" key="9">
    <source>
        <dbReference type="Proteomes" id="UP000193498"/>
    </source>
</evidence>
<feature type="transmembrane region" description="Helical" evidence="6">
    <location>
        <begin position="36"/>
        <end position="54"/>
    </location>
</feature>
<evidence type="ECO:0000259" key="7">
    <source>
        <dbReference type="Pfam" id="PF09335"/>
    </source>
</evidence>
<dbReference type="EMBL" id="MCFE01000017">
    <property type="protein sequence ID" value="ORY06273.1"/>
    <property type="molecule type" value="Genomic_DNA"/>
</dbReference>
<feature type="transmembrane region" description="Helical" evidence="6">
    <location>
        <begin position="104"/>
        <end position="122"/>
    </location>
</feature>
<dbReference type="InterPro" id="IPR032816">
    <property type="entry name" value="VTT_dom"/>
</dbReference>
<dbReference type="OrthoDB" id="3364966at2759"/>
<protein>
    <recommendedName>
        <fullName evidence="7">VTT domain-containing protein</fullName>
    </recommendedName>
</protein>
<dbReference type="STRING" id="1314790.A0A1Y1Z7Q0"/>
<feature type="transmembrane region" description="Helical" evidence="6">
    <location>
        <begin position="61"/>
        <end position="84"/>
    </location>
</feature>
<dbReference type="GO" id="GO:0016020">
    <property type="term" value="C:membrane"/>
    <property type="evidence" value="ECO:0007669"/>
    <property type="project" value="UniProtKB-SubCell"/>
</dbReference>
<evidence type="ECO:0000256" key="3">
    <source>
        <dbReference type="ARBA" id="ARBA00022989"/>
    </source>
</evidence>
<keyword evidence="3 6" id="KW-1133">Transmembrane helix</keyword>
<evidence type="ECO:0000313" key="8">
    <source>
        <dbReference type="EMBL" id="ORY06273.1"/>
    </source>
</evidence>
<dbReference type="Pfam" id="PF09335">
    <property type="entry name" value="VTT_dom"/>
    <property type="match status" value="1"/>
</dbReference>
<organism evidence="8 9">
    <name type="scientific">Basidiobolus meristosporus CBS 931.73</name>
    <dbReference type="NCBI Taxonomy" id="1314790"/>
    <lineage>
        <taxon>Eukaryota</taxon>
        <taxon>Fungi</taxon>
        <taxon>Fungi incertae sedis</taxon>
        <taxon>Zoopagomycota</taxon>
        <taxon>Entomophthoromycotina</taxon>
        <taxon>Basidiobolomycetes</taxon>
        <taxon>Basidiobolales</taxon>
        <taxon>Basidiobolaceae</taxon>
        <taxon>Basidiobolus</taxon>
    </lineage>
</organism>
<keyword evidence="9" id="KW-1185">Reference proteome</keyword>
<evidence type="ECO:0000256" key="2">
    <source>
        <dbReference type="ARBA" id="ARBA00022692"/>
    </source>
</evidence>
<dbReference type="InterPro" id="IPR045014">
    <property type="entry name" value="TM41A/B"/>
</dbReference>
<feature type="domain" description="VTT" evidence="7">
    <location>
        <begin position="1"/>
        <end position="88"/>
    </location>
</feature>
<evidence type="ECO:0000256" key="6">
    <source>
        <dbReference type="SAM" id="Phobius"/>
    </source>
</evidence>
<dbReference type="AlphaFoldDB" id="A0A1Y1Z7Q0"/>
<evidence type="ECO:0000256" key="5">
    <source>
        <dbReference type="ARBA" id="ARBA00025797"/>
    </source>
</evidence>
<accession>A0A1Y1Z7Q0</accession>
<keyword evidence="4 6" id="KW-0472">Membrane</keyword>
<dbReference type="InParanoid" id="A0A1Y1Z7Q0"/>
<dbReference type="PANTHER" id="PTHR43220:SF18">
    <property type="entry name" value="TRANSMEMBRANE PROTEIN 41B"/>
    <property type="match status" value="1"/>
</dbReference>
<dbReference type="Proteomes" id="UP000193498">
    <property type="component" value="Unassembled WGS sequence"/>
</dbReference>
<gene>
    <name evidence="8" type="ORF">K493DRAFT_310604</name>
</gene>
<reference evidence="8 9" key="1">
    <citation type="submission" date="2016-07" db="EMBL/GenBank/DDBJ databases">
        <title>Pervasive Adenine N6-methylation of Active Genes in Fungi.</title>
        <authorList>
            <consortium name="DOE Joint Genome Institute"/>
            <person name="Mondo S.J."/>
            <person name="Dannebaum R.O."/>
            <person name="Kuo R.C."/>
            <person name="Labutti K."/>
            <person name="Haridas S."/>
            <person name="Kuo A."/>
            <person name="Salamov A."/>
            <person name="Ahrendt S.R."/>
            <person name="Lipzen A."/>
            <person name="Sullivan W."/>
            <person name="Andreopoulos W.B."/>
            <person name="Clum A."/>
            <person name="Lindquist E."/>
            <person name="Daum C."/>
            <person name="Ramamoorthy G.K."/>
            <person name="Gryganskyi A."/>
            <person name="Culley D."/>
            <person name="Magnuson J.K."/>
            <person name="James T.Y."/>
            <person name="O'Malley M.A."/>
            <person name="Stajich J.E."/>
            <person name="Spatafora J.W."/>
            <person name="Visel A."/>
            <person name="Grigoriev I.V."/>
        </authorList>
    </citation>
    <scope>NUCLEOTIDE SEQUENCE [LARGE SCALE GENOMIC DNA]</scope>
    <source>
        <strain evidence="8 9">CBS 931.73</strain>
    </source>
</reference>
<proteinExistence type="inferred from homology"/>
<comment type="subcellular location">
    <subcellularLocation>
        <location evidence="1">Membrane</location>
        <topology evidence="1">Multi-pass membrane protein</topology>
    </subcellularLocation>
</comment>